<evidence type="ECO:0000313" key="3">
    <source>
        <dbReference type="EMBL" id="MCQ9305001.1"/>
    </source>
</evidence>
<dbReference type="Gene3D" id="3.30.2400.10">
    <property type="entry name" value="Major capsid protein gp5"/>
    <property type="match status" value="1"/>
</dbReference>
<dbReference type="Pfam" id="PF05065">
    <property type="entry name" value="Phage_capsid"/>
    <property type="match status" value="1"/>
</dbReference>
<dbReference type="Proteomes" id="UP001204068">
    <property type="component" value="Unassembled WGS sequence"/>
</dbReference>
<comment type="subcellular location">
    <subcellularLocation>
        <location evidence="1">Virion</location>
    </subcellularLocation>
</comment>
<comment type="caution">
    <text evidence="3">The sequence shown here is derived from an EMBL/GenBank/DDBJ whole genome shotgun (WGS) entry which is preliminary data.</text>
</comment>
<sequence length="308" mass="33815">MAVPNYTPSNVILSDFKNGVIPAEQGSLIMKDIMANSSVMKLAKNEPMTAQKKNFTYLAKGVGAYWVSETERIQTSKPEYAQAEMEAKKIGVIIPLSKEFLKWTAKDFFNEVKPLIAEAFYKKFDQAVIFGTESPYNTATSGKPLVAGAEEKGNVVNDSNDLYVDLSALMGTIEDEELDPNGVLTTRSFKAKMRNALDGNKQPLFDANGNEIMGLPLSYTGADVFDKTKSLALMGDWDYARYGILQGIEYAISEDATLTTLQASDASGQPVSLFERDMFALRATMHIAYMNVKPEAFASLKPAEVTEG</sequence>
<proteinExistence type="predicted"/>
<dbReference type="AlphaFoldDB" id="A0AAW5LJA8"/>
<reference evidence="3" key="1">
    <citation type="submission" date="2022-07" db="EMBL/GenBank/DDBJ databases">
        <title>Bacterial species isolated from the porcine tonsil microbiota.</title>
        <authorList>
            <person name="Oliveira I.M.F."/>
        </authorList>
    </citation>
    <scope>NUCLEOTIDE SEQUENCE</scope>
    <source>
        <strain evidence="3">8QC2O2</strain>
    </source>
</reference>
<name>A0AAW5LJA8_MAMSC</name>
<evidence type="ECO:0000313" key="4">
    <source>
        <dbReference type="Proteomes" id="UP001204068"/>
    </source>
</evidence>
<accession>A0AAW5LJA8</accession>
<dbReference type="RefSeq" id="WP_204172959.1">
    <property type="nucleotide sequence ID" value="NZ_JAFEOJ010000003.1"/>
</dbReference>
<dbReference type="EMBL" id="JANILD010000010">
    <property type="protein sequence ID" value="MCQ9305001.1"/>
    <property type="molecule type" value="Genomic_DNA"/>
</dbReference>
<gene>
    <name evidence="3" type="ORF">NQ032_15430</name>
</gene>
<organism evidence="3 4">
    <name type="scientific">Mammaliicoccus sciuri</name>
    <name type="common">Staphylococcus sciuri</name>
    <dbReference type="NCBI Taxonomy" id="1296"/>
    <lineage>
        <taxon>Bacteria</taxon>
        <taxon>Bacillati</taxon>
        <taxon>Bacillota</taxon>
        <taxon>Bacilli</taxon>
        <taxon>Bacillales</taxon>
        <taxon>Staphylococcaceae</taxon>
        <taxon>Mammaliicoccus</taxon>
    </lineage>
</organism>
<feature type="domain" description="Phage capsid-like C-terminal" evidence="2">
    <location>
        <begin position="20"/>
        <end position="301"/>
    </location>
</feature>
<dbReference type="SUPFAM" id="SSF56563">
    <property type="entry name" value="Major capsid protein gp5"/>
    <property type="match status" value="1"/>
</dbReference>
<evidence type="ECO:0000259" key="2">
    <source>
        <dbReference type="Pfam" id="PF05065"/>
    </source>
</evidence>
<dbReference type="InterPro" id="IPR024455">
    <property type="entry name" value="Phage_capsid"/>
</dbReference>
<dbReference type="InterPro" id="IPR054612">
    <property type="entry name" value="Phage_capsid-like_C"/>
</dbReference>
<dbReference type="Gene3D" id="3.30.2320.10">
    <property type="entry name" value="hypothetical protein PF0899 domain"/>
    <property type="match status" value="1"/>
</dbReference>
<dbReference type="NCBIfam" id="TIGR01554">
    <property type="entry name" value="major_cap_HK97"/>
    <property type="match status" value="1"/>
</dbReference>
<protein>
    <submittedName>
        <fullName evidence="3">Phage major capsid protein</fullName>
    </submittedName>
</protein>
<evidence type="ECO:0000256" key="1">
    <source>
        <dbReference type="ARBA" id="ARBA00004328"/>
    </source>
</evidence>